<evidence type="ECO:0000313" key="2">
    <source>
        <dbReference type="WBParaSite" id="RSKR_0001127100.1"/>
    </source>
</evidence>
<organism evidence="1 2">
    <name type="scientific">Rhabditophanes sp. KR3021</name>
    <dbReference type="NCBI Taxonomy" id="114890"/>
    <lineage>
        <taxon>Eukaryota</taxon>
        <taxon>Metazoa</taxon>
        <taxon>Ecdysozoa</taxon>
        <taxon>Nematoda</taxon>
        <taxon>Chromadorea</taxon>
        <taxon>Rhabditida</taxon>
        <taxon>Tylenchina</taxon>
        <taxon>Panagrolaimomorpha</taxon>
        <taxon>Strongyloidoidea</taxon>
        <taxon>Alloionematidae</taxon>
        <taxon>Rhabditophanes</taxon>
    </lineage>
</organism>
<evidence type="ECO:0000313" key="1">
    <source>
        <dbReference type="Proteomes" id="UP000095286"/>
    </source>
</evidence>
<sequence length="140" mass="16139">MSTTVKENDLLPSCNDNNGYNTVQIYFRLFILPLVVIFGIICNIINILVFSNKLMRSSLINWFFMVLSISDAIILISTFLVYSTPVVSEYSENFALMSYSVYVLIWWYPIAQASHFFSVYITVLVSIFRYFGLVHPFLAS</sequence>
<accession>A0AC35UGJ7</accession>
<reference evidence="2" key="1">
    <citation type="submission" date="2016-11" db="UniProtKB">
        <authorList>
            <consortium name="WormBaseParasite"/>
        </authorList>
    </citation>
    <scope>IDENTIFICATION</scope>
    <source>
        <strain evidence="2">KR3021</strain>
    </source>
</reference>
<name>A0AC35UGJ7_9BILA</name>
<proteinExistence type="predicted"/>
<dbReference type="Proteomes" id="UP000095286">
    <property type="component" value="Unplaced"/>
</dbReference>
<dbReference type="WBParaSite" id="RSKR_0001127100.1">
    <property type="protein sequence ID" value="RSKR_0001127100.1"/>
    <property type="gene ID" value="RSKR_0001127100"/>
</dbReference>
<protein>
    <submittedName>
        <fullName evidence="2">G_PROTEIN_RECEP_F1_2 domain-containing protein</fullName>
    </submittedName>
</protein>